<organism evidence="2 3">
    <name type="scientific">Pseudonocardia broussonetiae</name>
    <dbReference type="NCBI Taxonomy" id="2736640"/>
    <lineage>
        <taxon>Bacteria</taxon>
        <taxon>Bacillati</taxon>
        <taxon>Actinomycetota</taxon>
        <taxon>Actinomycetes</taxon>
        <taxon>Pseudonocardiales</taxon>
        <taxon>Pseudonocardiaceae</taxon>
        <taxon>Pseudonocardia</taxon>
    </lineage>
</organism>
<protein>
    <submittedName>
        <fullName evidence="2">DUF559 domain-containing protein</fullName>
    </submittedName>
</protein>
<dbReference type="KEGG" id="pbro:HOP40_00655"/>
<accession>A0A6M6JC56</accession>
<proteinExistence type="predicted"/>
<dbReference type="InterPro" id="IPR007569">
    <property type="entry name" value="DUF559"/>
</dbReference>
<dbReference type="EMBL" id="CP053564">
    <property type="protein sequence ID" value="QJY44527.1"/>
    <property type="molecule type" value="Genomic_DNA"/>
</dbReference>
<gene>
    <name evidence="2" type="ORF">HOP40_00655</name>
</gene>
<dbReference type="AlphaFoldDB" id="A0A6M6JC56"/>
<dbReference type="Proteomes" id="UP000505377">
    <property type="component" value="Chromosome"/>
</dbReference>
<dbReference type="SUPFAM" id="SSF52980">
    <property type="entry name" value="Restriction endonuclease-like"/>
    <property type="match status" value="1"/>
</dbReference>
<reference evidence="2 3" key="1">
    <citation type="submission" date="2020-05" db="EMBL/GenBank/DDBJ databases">
        <authorList>
            <person name="Mo P."/>
        </authorList>
    </citation>
    <scope>NUCLEOTIDE SEQUENCE [LARGE SCALE GENOMIC DNA]</scope>
    <source>
        <strain evidence="2 3">Gen01</strain>
    </source>
</reference>
<name>A0A6M6JC56_9PSEU</name>
<keyword evidence="3" id="KW-1185">Reference proteome</keyword>
<dbReference type="InterPro" id="IPR011335">
    <property type="entry name" value="Restrct_endonuc-II-like"/>
</dbReference>
<feature type="domain" description="DUF559" evidence="1">
    <location>
        <begin position="217"/>
        <end position="284"/>
    </location>
</feature>
<sequence length="294" mass="32133">MSIPLLSPFRGSRAIAAGLVTPRVLRGPRYRRLFPDVYVGERVLLTLSVLSRAAFVLVDGQGVVAGYSAAELLGASSARPGAPAEVLMLDGRPRRPVPGLVVHRDVLGPGETVCRGGVLMTDAVRTAFDLIRWAPDLVEKVTAFDALAFHCGVTVEAVRALARLHLGAHHTRGLDRVLDLTDGRAESPMESRIRVAVVLDGLPAPVVQHVVEVDGRRYRLDLAYPDLMLAIEYDGREHRGQQRAHADLRREADLARQGWRILRFDAVTVLQHPGFVVAEVRAELARRAARTVSP</sequence>
<dbReference type="Gene3D" id="3.40.960.10">
    <property type="entry name" value="VSR Endonuclease"/>
    <property type="match status" value="1"/>
</dbReference>
<evidence type="ECO:0000313" key="2">
    <source>
        <dbReference type="EMBL" id="QJY44527.1"/>
    </source>
</evidence>
<evidence type="ECO:0000259" key="1">
    <source>
        <dbReference type="Pfam" id="PF04480"/>
    </source>
</evidence>
<dbReference type="Pfam" id="PF04480">
    <property type="entry name" value="DUF559"/>
    <property type="match status" value="1"/>
</dbReference>
<evidence type="ECO:0000313" key="3">
    <source>
        <dbReference type="Proteomes" id="UP000505377"/>
    </source>
</evidence>
<dbReference type="RefSeq" id="WP_172153902.1">
    <property type="nucleotide sequence ID" value="NZ_CP053564.1"/>
</dbReference>